<dbReference type="EMBL" id="AEJF01000221">
    <property type="protein sequence ID" value="KLU21423.1"/>
    <property type="molecule type" value="Genomic_DNA"/>
</dbReference>
<accession>A0A0J1FNV3</accession>
<organism evidence="1 2">
    <name type="scientific">Caballeronia mineralivorans PML1(12)</name>
    <dbReference type="NCBI Taxonomy" id="908627"/>
    <lineage>
        <taxon>Bacteria</taxon>
        <taxon>Pseudomonadati</taxon>
        <taxon>Pseudomonadota</taxon>
        <taxon>Betaproteobacteria</taxon>
        <taxon>Burkholderiales</taxon>
        <taxon>Burkholderiaceae</taxon>
        <taxon>Caballeronia</taxon>
    </lineage>
</organism>
<protein>
    <submittedName>
        <fullName evidence="1">Uncharacterized protein</fullName>
    </submittedName>
</protein>
<dbReference type="PATRIC" id="fig|908627.4.peg.8118"/>
<evidence type="ECO:0000313" key="2">
    <source>
        <dbReference type="Proteomes" id="UP000035963"/>
    </source>
</evidence>
<keyword evidence="2" id="KW-1185">Reference proteome</keyword>
<name>A0A0J1FNV3_9BURK</name>
<dbReference type="AlphaFoldDB" id="A0A0J1FNV3"/>
<evidence type="ECO:0000313" key="1">
    <source>
        <dbReference type="EMBL" id="KLU21423.1"/>
    </source>
</evidence>
<gene>
    <name evidence="1" type="ORF">EOS_36280</name>
</gene>
<reference evidence="1 2" key="1">
    <citation type="journal article" date="2015" name="Genome Announc.">
        <title>Draft Genome Sequence of Burkholderia sp. Strain PML1(12), an Ectomycorrhizosphere-Inhabiting Bacterium with Effective Mineral-Weathering Ability.</title>
        <authorList>
            <person name="Uroz S."/>
            <person name="Oger P."/>
        </authorList>
    </citation>
    <scope>NUCLEOTIDE SEQUENCE [LARGE SCALE GENOMIC DNA]</scope>
    <source>
        <strain evidence="2">PML1(12)</strain>
    </source>
</reference>
<sequence>MNQDRSVPDIRIRSERGLRGCVDNERQDTAVVAISVSLPFVRMNVRALLFLQAQHRNQAQHGQI</sequence>
<dbReference type="Proteomes" id="UP000035963">
    <property type="component" value="Unassembled WGS sequence"/>
</dbReference>
<proteinExistence type="predicted"/>
<comment type="caution">
    <text evidence="1">The sequence shown here is derived from an EMBL/GenBank/DDBJ whole genome shotgun (WGS) entry which is preliminary data.</text>
</comment>